<proteinExistence type="predicted"/>
<dbReference type="Proteomes" id="UP000824120">
    <property type="component" value="Chromosome 7"/>
</dbReference>
<dbReference type="PANTHER" id="PTHR10634:SF128">
    <property type="entry name" value="ZINC FINGER A20 AND AN1 DOMAIN-CONTAINING STRESS-ASSOCIATED PROTEIN 8"/>
    <property type="match status" value="1"/>
</dbReference>
<dbReference type="PANTHER" id="PTHR10634">
    <property type="entry name" value="AN1-TYPE ZINC FINGER PROTEIN"/>
    <property type="match status" value="1"/>
</dbReference>
<protein>
    <recommendedName>
        <fullName evidence="5">A20-type domain-containing protein</fullName>
    </recommendedName>
</protein>
<dbReference type="InterPro" id="IPR035896">
    <property type="entry name" value="AN1-like_Znf"/>
</dbReference>
<evidence type="ECO:0000256" key="3">
    <source>
        <dbReference type="ARBA" id="ARBA00022771"/>
    </source>
</evidence>
<organism evidence="6 7">
    <name type="scientific">Solanum commersonii</name>
    <name type="common">Commerson's wild potato</name>
    <name type="synonym">Commerson's nightshade</name>
    <dbReference type="NCBI Taxonomy" id="4109"/>
    <lineage>
        <taxon>Eukaryota</taxon>
        <taxon>Viridiplantae</taxon>
        <taxon>Streptophyta</taxon>
        <taxon>Embryophyta</taxon>
        <taxon>Tracheophyta</taxon>
        <taxon>Spermatophyta</taxon>
        <taxon>Magnoliopsida</taxon>
        <taxon>eudicotyledons</taxon>
        <taxon>Gunneridae</taxon>
        <taxon>Pentapetalae</taxon>
        <taxon>asterids</taxon>
        <taxon>lamiids</taxon>
        <taxon>Solanales</taxon>
        <taxon>Solanaceae</taxon>
        <taxon>Solanoideae</taxon>
        <taxon>Solaneae</taxon>
        <taxon>Solanum</taxon>
    </lineage>
</organism>
<feature type="domain" description="A20-type" evidence="5">
    <location>
        <begin position="7"/>
        <end position="41"/>
    </location>
</feature>
<accession>A0A9J5YCE7</accession>
<dbReference type="SMART" id="SM00259">
    <property type="entry name" value="ZnF_A20"/>
    <property type="match status" value="1"/>
</dbReference>
<keyword evidence="7" id="KW-1185">Reference proteome</keyword>
<dbReference type="Pfam" id="PF01754">
    <property type="entry name" value="zf-A20"/>
    <property type="match status" value="1"/>
</dbReference>
<keyword evidence="4" id="KW-0862">Zinc</keyword>
<dbReference type="OrthoDB" id="428577at2759"/>
<evidence type="ECO:0000313" key="6">
    <source>
        <dbReference type="EMBL" id="KAG5597248.1"/>
    </source>
</evidence>
<comment type="caution">
    <text evidence="6">The sequence shown here is derived from an EMBL/GenBank/DDBJ whole genome shotgun (WGS) entry which is preliminary data.</text>
</comment>
<dbReference type="InterPro" id="IPR002653">
    <property type="entry name" value="Znf_A20"/>
</dbReference>
<evidence type="ECO:0000313" key="7">
    <source>
        <dbReference type="Proteomes" id="UP000824120"/>
    </source>
</evidence>
<keyword evidence="3" id="KW-0863">Zinc-finger</keyword>
<dbReference type="InterPro" id="IPR050652">
    <property type="entry name" value="AN1_A20_ZnFinger"/>
</dbReference>
<keyword evidence="2" id="KW-0479">Metal-binding</keyword>
<dbReference type="Gene3D" id="1.20.5.4770">
    <property type="match status" value="1"/>
</dbReference>
<dbReference type="SUPFAM" id="SSF57716">
    <property type="entry name" value="Glucocorticoid receptor-like (DNA-binding domain)"/>
    <property type="match status" value="1"/>
</dbReference>
<reference evidence="6 7" key="1">
    <citation type="submission" date="2020-09" db="EMBL/GenBank/DDBJ databases">
        <title>De no assembly of potato wild relative species, Solanum commersonii.</title>
        <authorList>
            <person name="Cho K."/>
        </authorList>
    </citation>
    <scope>NUCLEOTIDE SEQUENCE [LARGE SCALE GENOMIC DNA]</scope>
    <source>
        <strain evidence="6">LZ3.2</strain>
        <tissue evidence="6">Leaf</tissue>
    </source>
</reference>
<comment type="function">
    <text evidence="1">May be involved in environmental stress response.</text>
</comment>
<evidence type="ECO:0000256" key="1">
    <source>
        <dbReference type="ARBA" id="ARBA00003732"/>
    </source>
</evidence>
<evidence type="ECO:0000256" key="4">
    <source>
        <dbReference type="ARBA" id="ARBA00022833"/>
    </source>
</evidence>
<name>A0A9J5YCE7_SOLCO</name>
<evidence type="ECO:0000256" key="2">
    <source>
        <dbReference type="ARBA" id="ARBA00022723"/>
    </source>
</evidence>
<dbReference type="GO" id="GO:0003677">
    <property type="term" value="F:DNA binding"/>
    <property type="evidence" value="ECO:0007669"/>
    <property type="project" value="InterPro"/>
</dbReference>
<dbReference type="GO" id="GO:0008270">
    <property type="term" value="F:zinc ion binding"/>
    <property type="evidence" value="ECO:0007669"/>
    <property type="project" value="UniProtKB-KW"/>
</dbReference>
<dbReference type="PROSITE" id="PS51036">
    <property type="entry name" value="ZF_A20"/>
    <property type="match status" value="1"/>
</dbReference>
<dbReference type="AlphaFoldDB" id="A0A9J5YCE7"/>
<dbReference type="EMBL" id="JACXVP010000007">
    <property type="protein sequence ID" value="KAG5597248.1"/>
    <property type="molecule type" value="Genomic_DNA"/>
</dbReference>
<evidence type="ECO:0000259" key="5">
    <source>
        <dbReference type="PROSITE" id="PS51036"/>
    </source>
</evidence>
<gene>
    <name evidence="6" type="ORF">H5410_038480</name>
</gene>
<sequence length="115" mass="13054">MTSYGKVENQILCARGCGFYGTSSNNNLCSQCYKAFLKEEEAKNVSYKKSSLIFHDDSEGTTKNVESTMKIKQRCMTCKKYPEEHACTYNFKLVGHVTLAKENPPCRSDKLETMI</sequence>
<dbReference type="SUPFAM" id="SSF118310">
    <property type="entry name" value="AN1-like Zinc finger"/>
    <property type="match status" value="1"/>
</dbReference>